<dbReference type="InterPro" id="IPR050250">
    <property type="entry name" value="Macrolide_Exporter_MacB"/>
</dbReference>
<feature type="domain" description="ABC3 transporter permease C-terminal" evidence="7">
    <location>
        <begin position="299"/>
        <end position="416"/>
    </location>
</feature>
<dbReference type="GO" id="GO:0005886">
    <property type="term" value="C:plasma membrane"/>
    <property type="evidence" value="ECO:0007669"/>
    <property type="project" value="UniProtKB-SubCell"/>
</dbReference>
<dbReference type="Proteomes" id="UP000515237">
    <property type="component" value="Chromosome"/>
</dbReference>
<keyword evidence="5 6" id="KW-0472">Membrane</keyword>
<feature type="transmembrane region" description="Helical" evidence="6">
    <location>
        <begin position="739"/>
        <end position="758"/>
    </location>
</feature>
<feature type="domain" description="MacB-like periplasmic core" evidence="8">
    <location>
        <begin position="20"/>
        <end position="211"/>
    </location>
</feature>
<dbReference type="PANTHER" id="PTHR30572">
    <property type="entry name" value="MEMBRANE COMPONENT OF TRANSPORTER-RELATED"/>
    <property type="match status" value="1"/>
</dbReference>
<evidence type="ECO:0000256" key="3">
    <source>
        <dbReference type="ARBA" id="ARBA00022692"/>
    </source>
</evidence>
<dbReference type="GO" id="GO:0022857">
    <property type="term" value="F:transmembrane transporter activity"/>
    <property type="evidence" value="ECO:0007669"/>
    <property type="project" value="TreeGrafter"/>
</dbReference>
<gene>
    <name evidence="9" type="ORF">HUW51_08910</name>
</gene>
<dbReference type="KEGG" id="aswu:HUW51_08910"/>
<feature type="transmembrane region" description="Helical" evidence="6">
    <location>
        <begin position="435"/>
        <end position="456"/>
    </location>
</feature>
<accession>A0A7G7G6R1</accession>
<evidence type="ECO:0000256" key="5">
    <source>
        <dbReference type="ARBA" id="ARBA00023136"/>
    </source>
</evidence>
<dbReference type="Pfam" id="PF12704">
    <property type="entry name" value="MacB_PCD"/>
    <property type="match status" value="1"/>
</dbReference>
<evidence type="ECO:0000256" key="4">
    <source>
        <dbReference type="ARBA" id="ARBA00022989"/>
    </source>
</evidence>
<keyword evidence="10" id="KW-1185">Reference proteome</keyword>
<evidence type="ECO:0000256" key="1">
    <source>
        <dbReference type="ARBA" id="ARBA00004651"/>
    </source>
</evidence>
<keyword evidence="2" id="KW-1003">Cell membrane</keyword>
<dbReference type="RefSeq" id="WP_185273624.1">
    <property type="nucleotide sequence ID" value="NZ_CP055156.1"/>
</dbReference>
<reference evidence="9 10" key="1">
    <citation type="journal article" date="2018" name="Int. J. Syst. Evol. Microbiol.">
        <title>Adhaeribacter swui sp. nov., isolated from wet mud.</title>
        <authorList>
            <person name="Kim D.U."/>
            <person name="Kim K.W."/>
            <person name="Kang M.S."/>
            <person name="Kim J.Y."/>
            <person name="Jang J.H."/>
            <person name="Kim M.K."/>
        </authorList>
    </citation>
    <scope>NUCLEOTIDE SEQUENCE [LARGE SCALE GENOMIC DNA]</scope>
    <source>
        <strain evidence="9 10">KCTC 52873</strain>
    </source>
</reference>
<comment type="subcellular location">
    <subcellularLocation>
        <location evidence="1">Cell membrane</location>
        <topology evidence="1">Multi-pass membrane protein</topology>
    </subcellularLocation>
</comment>
<dbReference type="InterPro" id="IPR003838">
    <property type="entry name" value="ABC3_permease_C"/>
</dbReference>
<proteinExistence type="predicted"/>
<feature type="transmembrane region" description="Helical" evidence="6">
    <location>
        <begin position="386"/>
        <end position="414"/>
    </location>
</feature>
<feature type="transmembrane region" description="Helical" evidence="6">
    <location>
        <begin position="773"/>
        <end position="796"/>
    </location>
</feature>
<feature type="transmembrane region" description="Helical" evidence="6">
    <location>
        <begin position="294"/>
        <end position="315"/>
    </location>
</feature>
<name>A0A7G7G6R1_9BACT</name>
<dbReference type="AlphaFoldDB" id="A0A7G7G6R1"/>
<sequence>MLRNYFKIAWRNMRRHRGFTFINLFGLAVGLTCCLLIALYIRQELSYDCYHQNADRIYRVTRNFSDPDGNVNLHLANVAPPFGPLLKNDFPDIQQIARTLQTNTLLAVNQERAFNEREVFFAEPAFFKIFTVPVHQGNPEQALSEPYSLMLTEKMAEKYFPGQNAVGKVLRLNNQFNVKVTGVYESFPVNAHLHPDFLVSFNTLEDSTIYGKQNLLTNWGNNAFTTYLLLPENYPTQNLEAQFPAFLDRHMTDDPGNGIKPSSWTKLFLQKLTDIHLRSHLDSELEPNGNITTVYLFSAVALFILLIACINFMNLSTARSSLRAKEIGLRKVMGATQPNLIRQFLSESILFALLAVVLAVALTWVFLPVLGNFIGKELRFSFGNSWSLVLVLVGLALLVGLLAGSYPALFLASFQPVKVLKGKLTIGRNSVSLRKSLVVLQFAISVVLLVCTAVVYKQLYYLRHQTLGFNKEHIITANYTSELADKYQAFRNELLATGQVSAVGRSVGVPSDRLLNSMGTLRIQKNDSLAPSPVSFQYLAIDDYFVNTYQLKLKAGRNFNPKEYPTDDSMAFMLNEAGLKMLGFTNPREALGRNIEYGNRKGKLVGVLQDFHFESLHEKIKPLVFIMANGDGYNDLSFKLPGNQLQSGLAHIQKTWQKFLPHRPLEYTFLDEKFGRLYESEQRLGTLFSVFSGIAIVIACLGLYGLASFAMEQRAKEISIRKVLGATVPGIVSLLSRDFVKLVLLANLLAWPIAWYGMHQWLQDFAYRTSLSVWTFGLATVLALLIALVTVAFHALKAAANNPVNALRNE</sequence>
<dbReference type="PANTHER" id="PTHR30572:SF18">
    <property type="entry name" value="ABC-TYPE MACROLIDE FAMILY EXPORT SYSTEM PERMEASE COMPONENT 2"/>
    <property type="match status" value="1"/>
</dbReference>
<evidence type="ECO:0000313" key="10">
    <source>
        <dbReference type="Proteomes" id="UP000515237"/>
    </source>
</evidence>
<evidence type="ECO:0000313" key="9">
    <source>
        <dbReference type="EMBL" id="QNF32845.1"/>
    </source>
</evidence>
<organism evidence="9 10">
    <name type="scientific">Adhaeribacter swui</name>
    <dbReference type="NCBI Taxonomy" id="2086471"/>
    <lineage>
        <taxon>Bacteria</taxon>
        <taxon>Pseudomonadati</taxon>
        <taxon>Bacteroidota</taxon>
        <taxon>Cytophagia</taxon>
        <taxon>Cytophagales</taxon>
        <taxon>Hymenobacteraceae</taxon>
        <taxon>Adhaeribacter</taxon>
    </lineage>
</organism>
<dbReference type="InterPro" id="IPR025857">
    <property type="entry name" value="MacB_PCD"/>
</dbReference>
<keyword evidence="3 6" id="KW-0812">Transmembrane</keyword>
<evidence type="ECO:0000256" key="2">
    <source>
        <dbReference type="ARBA" id="ARBA00022475"/>
    </source>
</evidence>
<evidence type="ECO:0000259" key="8">
    <source>
        <dbReference type="Pfam" id="PF12704"/>
    </source>
</evidence>
<dbReference type="EMBL" id="CP055156">
    <property type="protein sequence ID" value="QNF32845.1"/>
    <property type="molecule type" value="Genomic_DNA"/>
</dbReference>
<feature type="transmembrane region" description="Helical" evidence="6">
    <location>
        <begin position="349"/>
        <end position="374"/>
    </location>
</feature>
<dbReference type="Pfam" id="PF02687">
    <property type="entry name" value="FtsX"/>
    <property type="match status" value="2"/>
</dbReference>
<feature type="domain" description="ABC3 transporter permease C-terminal" evidence="7">
    <location>
        <begin position="690"/>
        <end position="803"/>
    </location>
</feature>
<evidence type="ECO:0000259" key="7">
    <source>
        <dbReference type="Pfam" id="PF02687"/>
    </source>
</evidence>
<evidence type="ECO:0000256" key="6">
    <source>
        <dbReference type="SAM" id="Phobius"/>
    </source>
</evidence>
<keyword evidence="4 6" id="KW-1133">Transmembrane helix</keyword>
<feature type="transmembrane region" description="Helical" evidence="6">
    <location>
        <begin position="687"/>
        <end position="711"/>
    </location>
</feature>
<protein>
    <submittedName>
        <fullName evidence="9">ABC transporter permease</fullName>
    </submittedName>
</protein>
<feature type="transmembrane region" description="Helical" evidence="6">
    <location>
        <begin position="21"/>
        <end position="41"/>
    </location>
</feature>